<dbReference type="Proteomes" id="UP000514713">
    <property type="component" value="Plasmid pNe_2"/>
</dbReference>
<name>A0A7D7Q8Y6_9NOSO</name>
<reference evidence="2" key="1">
    <citation type="submission" date="2020-06" db="EMBL/GenBank/DDBJ databases">
        <title>Nostoc edaphicum CCNP1411 genome.</title>
        <authorList>
            <person name="Fidor A."/>
            <person name="Grabski M."/>
            <person name="Gawor J."/>
            <person name="Gromadka R."/>
            <person name="Wegrzyn G."/>
            <person name="Mazur-Marzec H."/>
        </authorList>
    </citation>
    <scope>NUCLEOTIDE SEQUENCE [LARGE SCALE GENOMIC DNA]</scope>
    <source>
        <strain evidence="2">CCNP1411</strain>
        <plasmid evidence="2">pne_2</plasmid>
    </source>
</reference>
<accession>A0A7D7Q8Y6</accession>
<dbReference type="KEGG" id="ned:HUN01_00335"/>
<keyword evidence="1" id="KW-0614">Plasmid</keyword>
<evidence type="ECO:0000313" key="2">
    <source>
        <dbReference type="Proteomes" id="UP000514713"/>
    </source>
</evidence>
<organism evidence="1 2">
    <name type="scientific">Nostoc edaphicum CCNP1411</name>
    <dbReference type="NCBI Taxonomy" id="1472755"/>
    <lineage>
        <taxon>Bacteria</taxon>
        <taxon>Bacillati</taxon>
        <taxon>Cyanobacteriota</taxon>
        <taxon>Cyanophyceae</taxon>
        <taxon>Nostocales</taxon>
        <taxon>Nostocaceae</taxon>
        <taxon>Nostoc</taxon>
    </lineage>
</organism>
<sequence length="49" mass="5713">MKQDLVRWYDNNINHPQRSLKQFAGDFYFVSDLTSSCSSTTHSFIPSWG</sequence>
<protein>
    <submittedName>
        <fullName evidence="1">Uncharacterized protein</fullName>
    </submittedName>
</protein>
<evidence type="ECO:0000313" key="1">
    <source>
        <dbReference type="EMBL" id="QMS86115.1"/>
    </source>
</evidence>
<dbReference type="AlphaFoldDB" id="A0A7D7Q8Y6"/>
<geneLocation type="plasmid" evidence="2">
    <name>pne_2</name>
</geneLocation>
<dbReference type="EMBL" id="CP054694">
    <property type="protein sequence ID" value="QMS86115.1"/>
    <property type="molecule type" value="Genomic_DNA"/>
</dbReference>
<gene>
    <name evidence="1" type="ORF">HUN01_00335</name>
</gene>
<dbReference type="RefSeq" id="WP_181927112.1">
    <property type="nucleotide sequence ID" value="NZ_CP054694.1"/>
</dbReference>
<keyword evidence="2" id="KW-1185">Reference proteome</keyword>
<proteinExistence type="predicted"/>